<feature type="transmembrane region" description="Helical" evidence="11">
    <location>
        <begin position="290"/>
        <end position="310"/>
    </location>
</feature>
<feature type="compositionally biased region" description="Acidic residues" evidence="10">
    <location>
        <begin position="364"/>
        <end position="378"/>
    </location>
</feature>
<feature type="region of interest" description="Disordered" evidence="10">
    <location>
        <begin position="345"/>
        <end position="399"/>
    </location>
</feature>
<evidence type="ECO:0000256" key="9">
    <source>
        <dbReference type="ARBA" id="ARBA00023136"/>
    </source>
</evidence>
<dbReference type="GO" id="GO:0016192">
    <property type="term" value="P:vesicle-mediated transport"/>
    <property type="evidence" value="ECO:0007669"/>
    <property type="project" value="TreeGrafter"/>
</dbReference>
<feature type="domain" description="VTT" evidence="12">
    <location>
        <begin position="161"/>
        <end position="272"/>
    </location>
</feature>
<dbReference type="GO" id="GO:0000139">
    <property type="term" value="C:Golgi membrane"/>
    <property type="evidence" value="ECO:0007669"/>
    <property type="project" value="UniProtKB-SubCell"/>
</dbReference>
<dbReference type="GO" id="GO:0000022">
    <property type="term" value="P:mitotic spindle elongation"/>
    <property type="evidence" value="ECO:0007669"/>
    <property type="project" value="TreeGrafter"/>
</dbReference>
<evidence type="ECO:0000256" key="8">
    <source>
        <dbReference type="ARBA" id="ARBA00023034"/>
    </source>
</evidence>
<comment type="subcellular location">
    <subcellularLocation>
        <location evidence="2">Golgi apparatus membrane</location>
        <topology evidence="2">Multi-pass membrane protein</topology>
    </subcellularLocation>
</comment>
<dbReference type="EMBL" id="JAGPXC010000001">
    <property type="protein sequence ID" value="KAH6659992.1"/>
    <property type="molecule type" value="Genomic_DNA"/>
</dbReference>
<keyword evidence="9 11" id="KW-0472">Membrane</keyword>
<keyword evidence="8" id="KW-0333">Golgi apparatus</keyword>
<evidence type="ECO:0000256" key="2">
    <source>
        <dbReference type="ARBA" id="ARBA00004653"/>
    </source>
</evidence>
<sequence length="399" mass="42985">MPADYESAAQALSLPISPSPGSGRSTPSPSTTPGSAPPWVRRDRPSISSTRRRLSNPYARSSRDSSDLPFGARVMRTSTDMMNYALRMFVRLTPLQRALAAAVGLALFVLAVLFLVYSHRIFAWLKPVAEGWRELRGGWVLVWLMTFGTAFPPVIGYSSSITVAGFVFGFPGGWPIVASATVVGSTAAFLTSRTVFSRYVHALVGTDRRFVALGQVLRHDGLLVLAAIRFCPLPYSLSNGFLATIPNISPFSFAAATALATPKLLVHVFIGSRLAQLAEDDDMSTGDKVINYMSMIVGGLVGMGIGLLIYRRTMARAEELAREEAGEDGGLVDRDGDVDYEDLEEGILGRSGSTQGEADAAALMDDDDISLWETDGVDDGYRDNDQDAGLESNRKGADK</sequence>
<evidence type="ECO:0000313" key="13">
    <source>
        <dbReference type="EMBL" id="KAH6659992.1"/>
    </source>
</evidence>
<evidence type="ECO:0000256" key="7">
    <source>
        <dbReference type="ARBA" id="ARBA00022989"/>
    </source>
</evidence>
<feature type="transmembrane region" description="Helical" evidence="11">
    <location>
        <begin position="251"/>
        <end position="270"/>
    </location>
</feature>
<evidence type="ECO:0000256" key="1">
    <source>
        <dbReference type="ARBA" id="ARBA00002978"/>
    </source>
</evidence>
<name>A0A9P8UXE7_9PEZI</name>
<keyword evidence="6 11" id="KW-0812">Transmembrane</keyword>
<keyword evidence="7 11" id="KW-1133">Transmembrane helix</keyword>
<dbReference type="InterPro" id="IPR051076">
    <property type="entry name" value="Golgi_membrane_TVP38/TMEM64"/>
</dbReference>
<evidence type="ECO:0000313" key="14">
    <source>
        <dbReference type="Proteomes" id="UP000758603"/>
    </source>
</evidence>
<dbReference type="GeneID" id="70130283"/>
<evidence type="ECO:0000256" key="6">
    <source>
        <dbReference type="ARBA" id="ARBA00022692"/>
    </source>
</evidence>
<evidence type="ECO:0000256" key="3">
    <source>
        <dbReference type="ARBA" id="ARBA00008640"/>
    </source>
</evidence>
<evidence type="ECO:0000256" key="11">
    <source>
        <dbReference type="SAM" id="Phobius"/>
    </source>
</evidence>
<comment type="function">
    <text evidence="1">Golgi membrane protein involved in vesicular trafficking and spindle migration.</text>
</comment>
<organism evidence="13 14">
    <name type="scientific">Truncatella angustata</name>
    <dbReference type="NCBI Taxonomy" id="152316"/>
    <lineage>
        <taxon>Eukaryota</taxon>
        <taxon>Fungi</taxon>
        <taxon>Dikarya</taxon>
        <taxon>Ascomycota</taxon>
        <taxon>Pezizomycotina</taxon>
        <taxon>Sordariomycetes</taxon>
        <taxon>Xylariomycetidae</taxon>
        <taxon>Amphisphaeriales</taxon>
        <taxon>Sporocadaceae</taxon>
        <taxon>Truncatella</taxon>
    </lineage>
</organism>
<evidence type="ECO:0000256" key="4">
    <source>
        <dbReference type="ARBA" id="ARBA00013533"/>
    </source>
</evidence>
<dbReference type="PANTHER" id="PTHR47549:SF1">
    <property type="entry name" value="GOLGI APPARATUS MEMBRANE PROTEIN TVP38"/>
    <property type="match status" value="1"/>
</dbReference>
<evidence type="ECO:0000256" key="5">
    <source>
        <dbReference type="ARBA" id="ARBA00020673"/>
    </source>
</evidence>
<gene>
    <name evidence="13" type="ORF">BKA67DRAFT_546437</name>
</gene>
<evidence type="ECO:0000259" key="12">
    <source>
        <dbReference type="Pfam" id="PF09335"/>
    </source>
</evidence>
<dbReference type="Proteomes" id="UP000758603">
    <property type="component" value="Unassembled WGS sequence"/>
</dbReference>
<dbReference type="PANTHER" id="PTHR47549">
    <property type="entry name" value="GOLGI APPARATUS MEMBRANE PROTEIN TVP38-RELATED"/>
    <property type="match status" value="1"/>
</dbReference>
<protein>
    <recommendedName>
        <fullName evidence="4">Golgi apparatus membrane protein TVP38</fullName>
    </recommendedName>
    <alternativeName>
        <fullName evidence="5">Golgi apparatus membrane protein tvp38</fullName>
    </alternativeName>
</protein>
<feature type="transmembrane region" description="Helical" evidence="11">
    <location>
        <begin position="98"/>
        <end position="117"/>
    </location>
</feature>
<feature type="transmembrane region" description="Helical" evidence="11">
    <location>
        <begin position="138"/>
        <end position="157"/>
    </location>
</feature>
<dbReference type="RefSeq" id="XP_045964123.1">
    <property type="nucleotide sequence ID" value="XM_046101391.1"/>
</dbReference>
<dbReference type="InterPro" id="IPR032816">
    <property type="entry name" value="VTT_dom"/>
</dbReference>
<feature type="region of interest" description="Disordered" evidence="10">
    <location>
        <begin position="1"/>
        <end position="66"/>
    </location>
</feature>
<comment type="similarity">
    <text evidence="3">Belongs to the TVP38/TMEM64 family.</text>
</comment>
<keyword evidence="14" id="KW-1185">Reference proteome</keyword>
<evidence type="ECO:0000256" key="10">
    <source>
        <dbReference type="SAM" id="MobiDB-lite"/>
    </source>
</evidence>
<dbReference type="AlphaFoldDB" id="A0A9P8UXE7"/>
<dbReference type="Pfam" id="PF09335">
    <property type="entry name" value="VTT_dom"/>
    <property type="match status" value="1"/>
</dbReference>
<comment type="caution">
    <text evidence="13">The sequence shown here is derived from an EMBL/GenBank/DDBJ whole genome shotgun (WGS) entry which is preliminary data.</text>
</comment>
<feature type="transmembrane region" description="Helical" evidence="11">
    <location>
        <begin position="163"/>
        <end position="190"/>
    </location>
</feature>
<proteinExistence type="inferred from homology"/>
<dbReference type="OrthoDB" id="166803at2759"/>
<feature type="compositionally biased region" description="Low complexity" evidence="10">
    <location>
        <begin position="13"/>
        <end position="38"/>
    </location>
</feature>
<reference evidence="13" key="1">
    <citation type="journal article" date="2021" name="Nat. Commun.">
        <title>Genetic determinants of endophytism in the Arabidopsis root mycobiome.</title>
        <authorList>
            <person name="Mesny F."/>
            <person name="Miyauchi S."/>
            <person name="Thiergart T."/>
            <person name="Pickel B."/>
            <person name="Atanasova L."/>
            <person name="Karlsson M."/>
            <person name="Huettel B."/>
            <person name="Barry K.W."/>
            <person name="Haridas S."/>
            <person name="Chen C."/>
            <person name="Bauer D."/>
            <person name="Andreopoulos W."/>
            <person name="Pangilinan J."/>
            <person name="LaButti K."/>
            <person name="Riley R."/>
            <person name="Lipzen A."/>
            <person name="Clum A."/>
            <person name="Drula E."/>
            <person name="Henrissat B."/>
            <person name="Kohler A."/>
            <person name="Grigoriev I.V."/>
            <person name="Martin F.M."/>
            <person name="Hacquard S."/>
        </authorList>
    </citation>
    <scope>NUCLEOTIDE SEQUENCE</scope>
    <source>
        <strain evidence="13">MPI-SDFR-AT-0073</strain>
    </source>
</reference>
<accession>A0A9P8UXE7</accession>